<keyword evidence="4" id="KW-0804">Transcription</keyword>
<dbReference type="InterPro" id="IPR036388">
    <property type="entry name" value="WH-like_DNA-bd_sf"/>
</dbReference>
<evidence type="ECO:0000256" key="4">
    <source>
        <dbReference type="ARBA" id="ARBA00023163"/>
    </source>
</evidence>
<dbReference type="Gene3D" id="3.40.190.290">
    <property type="match status" value="1"/>
</dbReference>
<dbReference type="InterPro" id="IPR000847">
    <property type="entry name" value="LysR_HTH_N"/>
</dbReference>
<dbReference type="Gene3D" id="1.10.10.10">
    <property type="entry name" value="Winged helix-like DNA-binding domain superfamily/Winged helix DNA-binding domain"/>
    <property type="match status" value="1"/>
</dbReference>
<dbReference type="EMBL" id="RJVQ01000006">
    <property type="protein sequence ID" value="RQW62411.1"/>
    <property type="molecule type" value="Genomic_DNA"/>
</dbReference>
<dbReference type="SUPFAM" id="SSF46785">
    <property type="entry name" value="Winged helix' DNA-binding domain"/>
    <property type="match status" value="1"/>
</dbReference>
<feature type="domain" description="HTH lysR-type" evidence="5">
    <location>
        <begin position="10"/>
        <end position="59"/>
    </location>
</feature>
<comment type="caution">
    <text evidence="6">The sequence shown here is derived from an EMBL/GenBank/DDBJ whole genome shotgun (WGS) entry which is preliminary data.</text>
</comment>
<keyword evidence="7" id="KW-1185">Reference proteome</keyword>
<dbReference type="FunFam" id="3.40.190.290:FF:000001">
    <property type="entry name" value="Transcriptional regulator, LysR family"/>
    <property type="match status" value="1"/>
</dbReference>
<keyword evidence="3" id="KW-0238">DNA-binding</keyword>
<dbReference type="PANTHER" id="PTHR30537:SF10">
    <property type="entry name" value="TRANSCRIPTIONAL REGULATOR-RELATED"/>
    <property type="match status" value="1"/>
</dbReference>
<dbReference type="FunFam" id="1.10.10.10:FF:000001">
    <property type="entry name" value="LysR family transcriptional regulator"/>
    <property type="match status" value="1"/>
</dbReference>
<gene>
    <name evidence="6" type="ORF">EES38_14645</name>
</gene>
<proteinExistence type="inferred from homology"/>
<dbReference type="RefSeq" id="WP_124937950.1">
    <property type="nucleotide sequence ID" value="NZ_RJVQ01000006.1"/>
</dbReference>
<dbReference type="PROSITE" id="PS50931">
    <property type="entry name" value="HTH_LYSR"/>
    <property type="match status" value="1"/>
</dbReference>
<evidence type="ECO:0000259" key="5">
    <source>
        <dbReference type="PROSITE" id="PS50931"/>
    </source>
</evidence>
<dbReference type="InterPro" id="IPR058163">
    <property type="entry name" value="LysR-type_TF_proteobact-type"/>
</dbReference>
<dbReference type="Proteomes" id="UP000281112">
    <property type="component" value="Unassembled WGS sequence"/>
</dbReference>
<reference evidence="6 7" key="1">
    <citation type="submission" date="2018-11" db="EMBL/GenBank/DDBJ databases">
        <title>Vibrio LJC006 sp. nov., isolated from seawater during the bloom of the enteromorpha.</title>
        <authorList>
            <person name="Liang J."/>
        </authorList>
    </citation>
    <scope>NUCLEOTIDE SEQUENCE [LARGE SCALE GENOMIC DNA]</scope>
    <source>
        <strain evidence="6 7">LJC006</strain>
    </source>
</reference>
<evidence type="ECO:0000313" key="6">
    <source>
        <dbReference type="EMBL" id="RQW62411.1"/>
    </source>
</evidence>
<comment type="similarity">
    <text evidence="1">Belongs to the LysR transcriptional regulatory family.</text>
</comment>
<keyword evidence="2" id="KW-0805">Transcription regulation</keyword>
<evidence type="ECO:0000256" key="2">
    <source>
        <dbReference type="ARBA" id="ARBA00023015"/>
    </source>
</evidence>
<dbReference type="GO" id="GO:0003700">
    <property type="term" value="F:DNA-binding transcription factor activity"/>
    <property type="evidence" value="ECO:0007669"/>
    <property type="project" value="InterPro"/>
</dbReference>
<evidence type="ECO:0000256" key="3">
    <source>
        <dbReference type="ARBA" id="ARBA00023125"/>
    </source>
</evidence>
<dbReference type="SUPFAM" id="SSF53850">
    <property type="entry name" value="Periplasmic binding protein-like II"/>
    <property type="match status" value="1"/>
</dbReference>
<dbReference type="Pfam" id="PF03466">
    <property type="entry name" value="LysR_substrate"/>
    <property type="match status" value="1"/>
</dbReference>
<sequence>MANWEGISEFVSVADTGSFTKASERLNTSVANVSRRVAALEERLAVKLLIRTTRKVSLTEAGNIYYAQCKQLLDGLEQADLAVTKMQSAPMGRLKITAPVTYGERMIAPCLHNFLQLYPQLELELILTNKRLDMVEQGIDIAIRLGQLSDSSFVGKKLRPRTLHVCGSPDYFNRYGIPHALSELSHHQCLVGTYDHWRFKDNQHARSMGIHGRVRCNSGMVLLDAALKGMGIAQLPDYYVKDYIDSGQLVEVLHHYRDDREGVWAVYPKNRHMSPKVRTVVDYLAEWL</sequence>
<evidence type="ECO:0000313" key="7">
    <source>
        <dbReference type="Proteomes" id="UP000281112"/>
    </source>
</evidence>
<accession>A0A3N9TDY6</accession>
<dbReference type="Pfam" id="PF00126">
    <property type="entry name" value="HTH_1"/>
    <property type="match status" value="1"/>
</dbReference>
<dbReference type="GO" id="GO:0043565">
    <property type="term" value="F:sequence-specific DNA binding"/>
    <property type="evidence" value="ECO:0007669"/>
    <property type="project" value="TreeGrafter"/>
</dbReference>
<dbReference type="GO" id="GO:0006351">
    <property type="term" value="P:DNA-templated transcription"/>
    <property type="evidence" value="ECO:0007669"/>
    <property type="project" value="TreeGrafter"/>
</dbReference>
<dbReference type="InterPro" id="IPR005119">
    <property type="entry name" value="LysR_subst-bd"/>
</dbReference>
<dbReference type="InterPro" id="IPR036390">
    <property type="entry name" value="WH_DNA-bd_sf"/>
</dbReference>
<dbReference type="PANTHER" id="PTHR30537">
    <property type="entry name" value="HTH-TYPE TRANSCRIPTIONAL REGULATOR"/>
    <property type="match status" value="1"/>
</dbReference>
<protein>
    <submittedName>
        <fullName evidence="6">LysR family transcriptional regulator</fullName>
    </submittedName>
</protein>
<organism evidence="6 7">
    <name type="scientific">Vibrio viridaestus</name>
    <dbReference type="NCBI Taxonomy" id="2487322"/>
    <lineage>
        <taxon>Bacteria</taxon>
        <taxon>Pseudomonadati</taxon>
        <taxon>Pseudomonadota</taxon>
        <taxon>Gammaproteobacteria</taxon>
        <taxon>Vibrionales</taxon>
        <taxon>Vibrionaceae</taxon>
        <taxon>Vibrio</taxon>
    </lineage>
</organism>
<dbReference type="AlphaFoldDB" id="A0A3N9TDY6"/>
<name>A0A3N9TDY6_9VIBR</name>
<evidence type="ECO:0000256" key="1">
    <source>
        <dbReference type="ARBA" id="ARBA00009437"/>
    </source>
</evidence>
<dbReference type="OrthoDB" id="9786526at2"/>